<accession>A0A517T0J4</accession>
<dbReference type="AlphaFoldDB" id="A0A517T0J4"/>
<dbReference type="PANTHER" id="PTHR33542:SF3">
    <property type="entry name" value="SIROHYDROCHLORIN FERROCHELATASE, CHLOROPLASTIC"/>
    <property type="match status" value="1"/>
</dbReference>
<gene>
    <name evidence="3" type="primary">cbiX</name>
    <name evidence="3" type="ORF">SV7mr_43840</name>
</gene>
<organism evidence="3 4">
    <name type="scientific">Stieleria bergensis</name>
    <dbReference type="NCBI Taxonomy" id="2528025"/>
    <lineage>
        <taxon>Bacteria</taxon>
        <taxon>Pseudomonadati</taxon>
        <taxon>Planctomycetota</taxon>
        <taxon>Planctomycetia</taxon>
        <taxon>Pirellulales</taxon>
        <taxon>Pirellulaceae</taxon>
        <taxon>Stieleria</taxon>
    </lineage>
</organism>
<dbReference type="EMBL" id="CP036272">
    <property type="protein sequence ID" value="QDT61843.1"/>
    <property type="molecule type" value="Genomic_DNA"/>
</dbReference>
<name>A0A517T0J4_9BACT</name>
<dbReference type="CDD" id="cd03416">
    <property type="entry name" value="CbiX_SirB_N"/>
    <property type="match status" value="1"/>
</dbReference>
<sequence>MSSGVLLVGHGTRDATGTDQFFELTAQLQQCLPQWPVEGCLLEFQQPDIASGWQRLVDRGVTEIRVAPLLLFAAGHARQDIPTIIQECSLRNPDIRHWQCGPLSRAPEMVDLLVQRIEQAASGAEQEASGADWPLDDSVSLVMVGRGSYDPCAQADMKILTEVVANRLPIGQHAVSFYAMAEPKLPAVLDQVASQTDRPSTVIVQPHLLFQGRLYDAIAGQVSQAASRHPEVRFICGDYLGPTESVAKAVQRRLQRT</sequence>
<dbReference type="GO" id="GO:0046872">
    <property type="term" value="F:metal ion binding"/>
    <property type="evidence" value="ECO:0007669"/>
    <property type="project" value="UniProtKB-KW"/>
</dbReference>
<keyword evidence="4" id="KW-1185">Reference proteome</keyword>
<keyword evidence="2 3" id="KW-0456">Lyase</keyword>
<evidence type="ECO:0000256" key="1">
    <source>
        <dbReference type="ARBA" id="ARBA00022723"/>
    </source>
</evidence>
<dbReference type="GO" id="GO:0016852">
    <property type="term" value="F:sirohydrochlorin cobaltochelatase activity"/>
    <property type="evidence" value="ECO:0007669"/>
    <property type="project" value="UniProtKB-EC"/>
</dbReference>
<dbReference type="Proteomes" id="UP000315003">
    <property type="component" value="Chromosome"/>
</dbReference>
<dbReference type="SUPFAM" id="SSF53800">
    <property type="entry name" value="Chelatase"/>
    <property type="match status" value="1"/>
</dbReference>
<dbReference type="PANTHER" id="PTHR33542">
    <property type="entry name" value="SIROHYDROCHLORIN FERROCHELATASE, CHLOROPLASTIC"/>
    <property type="match status" value="1"/>
</dbReference>
<dbReference type="CDD" id="cd03414">
    <property type="entry name" value="CbiX_SirB_C"/>
    <property type="match status" value="1"/>
</dbReference>
<reference evidence="3 4" key="1">
    <citation type="submission" date="2019-02" db="EMBL/GenBank/DDBJ databases">
        <title>Deep-cultivation of Planctomycetes and their phenomic and genomic characterization uncovers novel biology.</title>
        <authorList>
            <person name="Wiegand S."/>
            <person name="Jogler M."/>
            <person name="Boedeker C."/>
            <person name="Pinto D."/>
            <person name="Vollmers J."/>
            <person name="Rivas-Marin E."/>
            <person name="Kohn T."/>
            <person name="Peeters S.H."/>
            <person name="Heuer A."/>
            <person name="Rast P."/>
            <person name="Oberbeckmann S."/>
            <person name="Bunk B."/>
            <person name="Jeske O."/>
            <person name="Meyerdierks A."/>
            <person name="Storesund J.E."/>
            <person name="Kallscheuer N."/>
            <person name="Luecker S."/>
            <person name="Lage O.M."/>
            <person name="Pohl T."/>
            <person name="Merkel B.J."/>
            <person name="Hornburger P."/>
            <person name="Mueller R.-W."/>
            <person name="Bruemmer F."/>
            <person name="Labrenz M."/>
            <person name="Spormann A.M."/>
            <person name="Op den Camp H."/>
            <person name="Overmann J."/>
            <person name="Amann R."/>
            <person name="Jetten M.S.M."/>
            <person name="Mascher T."/>
            <person name="Medema M.H."/>
            <person name="Devos D.P."/>
            <person name="Kaster A.-K."/>
            <person name="Ovreas L."/>
            <person name="Rohde M."/>
            <person name="Galperin M.Y."/>
            <person name="Jogler C."/>
        </authorList>
    </citation>
    <scope>NUCLEOTIDE SEQUENCE [LARGE SCALE GENOMIC DNA]</scope>
    <source>
        <strain evidence="3 4">SV_7m_r</strain>
    </source>
</reference>
<keyword evidence="1" id="KW-0479">Metal-binding</keyword>
<evidence type="ECO:0000313" key="3">
    <source>
        <dbReference type="EMBL" id="QDT61843.1"/>
    </source>
</evidence>
<dbReference type="EC" id="4.99.1.3" evidence="3"/>
<dbReference type="OrthoDB" id="9797895at2"/>
<protein>
    <submittedName>
        <fullName evidence="3">Sirohydrochlorin cobaltochelatase</fullName>
        <ecNumber evidence="3">4.99.1.3</ecNumber>
    </submittedName>
</protein>
<dbReference type="Gene3D" id="3.40.50.1400">
    <property type="match status" value="2"/>
</dbReference>
<dbReference type="Pfam" id="PF01903">
    <property type="entry name" value="CbiX"/>
    <property type="match status" value="2"/>
</dbReference>
<dbReference type="InterPro" id="IPR050963">
    <property type="entry name" value="Sirohydro_Cobaltochel/CbiX"/>
</dbReference>
<proteinExistence type="predicted"/>
<evidence type="ECO:0000256" key="2">
    <source>
        <dbReference type="ARBA" id="ARBA00023239"/>
    </source>
</evidence>
<dbReference type="InterPro" id="IPR002762">
    <property type="entry name" value="CbiX-like"/>
</dbReference>
<dbReference type="RefSeq" id="WP_145276181.1">
    <property type="nucleotide sequence ID" value="NZ_CP036272.1"/>
</dbReference>
<evidence type="ECO:0000313" key="4">
    <source>
        <dbReference type="Proteomes" id="UP000315003"/>
    </source>
</evidence>